<dbReference type="InterPro" id="IPR001708">
    <property type="entry name" value="YidC/ALB3/OXA1/COX18"/>
</dbReference>
<dbReference type="Pfam" id="PF02096">
    <property type="entry name" value="60KD_IMP"/>
    <property type="match status" value="1"/>
</dbReference>
<evidence type="ECO:0000256" key="3">
    <source>
        <dbReference type="ARBA" id="ARBA00015325"/>
    </source>
</evidence>
<feature type="transmembrane region" description="Helical" evidence="13">
    <location>
        <begin position="6"/>
        <end position="24"/>
    </location>
</feature>
<proteinExistence type="inferred from homology"/>
<feature type="transmembrane region" description="Helical" evidence="13">
    <location>
        <begin position="347"/>
        <end position="366"/>
    </location>
</feature>
<dbReference type="Gene3D" id="2.70.98.90">
    <property type="match status" value="1"/>
</dbReference>
<evidence type="ECO:0000256" key="4">
    <source>
        <dbReference type="ARBA" id="ARBA00022448"/>
    </source>
</evidence>
<evidence type="ECO:0000256" key="2">
    <source>
        <dbReference type="ARBA" id="ARBA00010527"/>
    </source>
</evidence>
<keyword evidence="9 13" id="KW-0472">Membrane</keyword>
<accession>A0A562S353</accession>
<dbReference type="PRINTS" id="PR01900">
    <property type="entry name" value="YIDCPROTEIN"/>
</dbReference>
<feature type="domain" description="Membrane insertase YidC/Oxa/ALB C-terminal" evidence="14">
    <location>
        <begin position="347"/>
        <end position="540"/>
    </location>
</feature>
<evidence type="ECO:0000256" key="6">
    <source>
        <dbReference type="ARBA" id="ARBA00022692"/>
    </source>
</evidence>
<evidence type="ECO:0000313" key="16">
    <source>
        <dbReference type="EMBL" id="TWI75593.1"/>
    </source>
</evidence>
<dbReference type="HAMAP" id="MF_01810">
    <property type="entry name" value="YidC_type1"/>
    <property type="match status" value="1"/>
</dbReference>
<evidence type="ECO:0000256" key="13">
    <source>
        <dbReference type="HAMAP-Rule" id="MF_01810"/>
    </source>
</evidence>
<feature type="transmembrane region" description="Helical" evidence="13">
    <location>
        <begin position="412"/>
        <end position="430"/>
    </location>
</feature>
<dbReference type="InterPro" id="IPR028055">
    <property type="entry name" value="YidC/Oxa/ALB_C"/>
</dbReference>
<comment type="subcellular location">
    <subcellularLocation>
        <location evidence="1">Cell inner membrane</location>
        <topology evidence="1">Multi-pass membrane protein</topology>
    </subcellularLocation>
    <subcellularLocation>
        <location evidence="13">Cell membrane</location>
        <topology evidence="13">Multi-pass membrane protein</topology>
    </subcellularLocation>
</comment>
<dbReference type="NCBIfam" id="TIGR03592">
    <property type="entry name" value="yidC_oxa1_cterm"/>
    <property type="match status" value="1"/>
</dbReference>
<keyword evidence="4 13" id="KW-0813">Transport</keyword>
<comment type="similarity">
    <text evidence="2 13">Belongs to the OXA1/ALB3/YidC family. Type 1 subfamily.</text>
</comment>
<keyword evidence="10 13" id="KW-0143">Chaperone</keyword>
<dbReference type="Proteomes" id="UP000318307">
    <property type="component" value="Unassembled WGS sequence"/>
</dbReference>
<comment type="function">
    <text evidence="13">Required for the insertion and/or proper folding and/or complex formation of integral membrane proteins into the membrane. Involved in integration of membrane proteins that insert both dependently and independently of the Sec translocase complex, as well as at least some lipoproteins. Aids folding of multispanning membrane proteins.</text>
</comment>
<evidence type="ECO:0000256" key="12">
    <source>
        <dbReference type="ARBA" id="ARBA00033342"/>
    </source>
</evidence>
<dbReference type="InterPro" id="IPR047196">
    <property type="entry name" value="YidC_ALB_C"/>
</dbReference>
<feature type="domain" description="Membrane insertase YidC N-terminal" evidence="15">
    <location>
        <begin position="74"/>
        <end position="336"/>
    </location>
</feature>
<dbReference type="Pfam" id="PF14849">
    <property type="entry name" value="YidC_periplas"/>
    <property type="match status" value="1"/>
</dbReference>
<evidence type="ECO:0000313" key="17">
    <source>
        <dbReference type="Proteomes" id="UP000318307"/>
    </source>
</evidence>
<evidence type="ECO:0000256" key="11">
    <source>
        <dbReference type="ARBA" id="ARBA00033245"/>
    </source>
</evidence>
<keyword evidence="7 13" id="KW-0653">Protein transport</keyword>
<protein>
    <recommendedName>
        <fullName evidence="3 13">Membrane protein insertase YidC</fullName>
    </recommendedName>
    <alternativeName>
        <fullName evidence="12 13">Foldase YidC</fullName>
    </alternativeName>
    <alternativeName>
        <fullName evidence="11 13">Membrane integrase YidC</fullName>
    </alternativeName>
    <alternativeName>
        <fullName evidence="13">Membrane protein YidC</fullName>
    </alternativeName>
</protein>
<keyword evidence="8 13" id="KW-1133">Transmembrane helix</keyword>
<dbReference type="GO" id="GO:0005886">
    <property type="term" value="C:plasma membrane"/>
    <property type="evidence" value="ECO:0007669"/>
    <property type="project" value="UniProtKB-SubCell"/>
</dbReference>
<feature type="transmembrane region" description="Helical" evidence="13">
    <location>
        <begin position="471"/>
        <end position="490"/>
    </location>
</feature>
<dbReference type="InterPro" id="IPR028053">
    <property type="entry name" value="Membr_insert_YidC_N"/>
</dbReference>
<evidence type="ECO:0000256" key="9">
    <source>
        <dbReference type="ARBA" id="ARBA00023136"/>
    </source>
</evidence>
<dbReference type="NCBIfam" id="NF002353">
    <property type="entry name" value="PRK01318.1-4"/>
    <property type="match status" value="1"/>
</dbReference>
<feature type="transmembrane region" description="Helical" evidence="13">
    <location>
        <begin position="502"/>
        <end position="527"/>
    </location>
</feature>
<comment type="subunit">
    <text evidence="13">Interacts with the Sec translocase complex via SecD. Specifically interacts with transmembrane segments of nascent integral membrane proteins during membrane integration.</text>
</comment>
<dbReference type="InterPro" id="IPR038221">
    <property type="entry name" value="YidC_periplasmic_sf"/>
</dbReference>
<reference evidence="16 17" key="1">
    <citation type="submission" date="2019-07" db="EMBL/GenBank/DDBJ databases">
        <title>Genome sequencing of 100 strains of the haloalkaliphilic chemolithoautotrophic sulfur-oxidizing bacterium Thioalkalivibrio.</title>
        <authorList>
            <person name="Muyzer G."/>
        </authorList>
    </citation>
    <scope>NUCLEOTIDE SEQUENCE [LARGE SCALE GENOMIC DNA]</scope>
    <source>
        <strain evidence="16 17">ASO4-4</strain>
    </source>
</reference>
<comment type="caution">
    <text evidence="16">The sequence shown here is derived from an EMBL/GenBank/DDBJ whole genome shotgun (WGS) entry which is preliminary data.</text>
</comment>
<dbReference type="PRINTS" id="PR00701">
    <property type="entry name" value="60KDINNERMP"/>
</dbReference>
<evidence type="ECO:0000256" key="7">
    <source>
        <dbReference type="ARBA" id="ARBA00022927"/>
    </source>
</evidence>
<dbReference type="GO" id="GO:0032977">
    <property type="term" value="F:membrane insertase activity"/>
    <property type="evidence" value="ECO:0007669"/>
    <property type="project" value="InterPro"/>
</dbReference>
<keyword evidence="5 13" id="KW-1003">Cell membrane</keyword>
<dbReference type="InterPro" id="IPR019998">
    <property type="entry name" value="Membr_insert_YidC"/>
</dbReference>
<evidence type="ECO:0000259" key="15">
    <source>
        <dbReference type="Pfam" id="PF14849"/>
    </source>
</evidence>
<dbReference type="CDD" id="cd20070">
    <property type="entry name" value="5TM_YidC_Alb3"/>
    <property type="match status" value="1"/>
</dbReference>
<organism evidence="16 17">
    <name type="scientific">Desulfobotulus alkaliphilus</name>
    <dbReference type="NCBI Taxonomy" id="622671"/>
    <lineage>
        <taxon>Bacteria</taxon>
        <taxon>Pseudomonadati</taxon>
        <taxon>Thermodesulfobacteriota</taxon>
        <taxon>Desulfobacteria</taxon>
        <taxon>Desulfobacterales</taxon>
        <taxon>Desulfobacteraceae</taxon>
        <taxon>Desulfobotulus</taxon>
    </lineage>
</organism>
<dbReference type="GO" id="GO:0051205">
    <property type="term" value="P:protein insertion into membrane"/>
    <property type="evidence" value="ECO:0007669"/>
    <property type="project" value="TreeGrafter"/>
</dbReference>
<dbReference type="PANTHER" id="PTHR12428">
    <property type="entry name" value="OXA1"/>
    <property type="match status" value="1"/>
</dbReference>
<keyword evidence="6 13" id="KW-0812">Transmembrane</keyword>
<sequence length="544" mass="61977">MEQFRFLAAIVLSFLVFIVWNYFFMPEPPPVVERPHETAQSVQNGAFVPDMAAAPAPVRQPAAEDPGRPARLFTVETPLYTAVLSETGAAFKGLSLKNYREDSEKGSPEKQVLDHSLGANFILSMENNSISGLENAIFTGPEQQRHVLQSGEGNLIFSWTSPDGFVVEKRYTFSPESYLIACDIRIRNTGSRIIADRMGLSLVSPLADRRAIGFEGPTLFIDRDVERLKIKDIRNKSRYNGNIRWMAIQDRYFATAIIPASEEPSSMRILIEDDRAYRATYFTDTFHLAPEALLTKKAYFYAGPKSVNVLKDAGYGLQALVDFGWFDILAQPCLWLLNKIYNVIPNYGIAIILLTVFIKILFWPLGNKSYRAMNEMKKLQPLMMELREKYGNDKQKMNQEIMNLYRTYKVNPMSGCLPLLVQMPIFIALYRMLYEAIELRHAPFMGWIQDLSAPDRLFDFGFSIPFMQEPYGIPVLTIIMGATMFLQQKMAPPAGDPLQAKIMMFLPLIFTVIFINFPAGLVLYWLVNNILSIAQQYYIIRTSK</sequence>
<evidence type="ECO:0000256" key="5">
    <source>
        <dbReference type="ARBA" id="ARBA00022475"/>
    </source>
</evidence>
<gene>
    <name evidence="13" type="primary">yidC</name>
    <name evidence="16" type="ORF">LZ24_00640</name>
</gene>
<evidence type="ECO:0000256" key="10">
    <source>
        <dbReference type="ARBA" id="ARBA00023186"/>
    </source>
</evidence>
<dbReference type="NCBIfam" id="TIGR03593">
    <property type="entry name" value="yidC_nterm"/>
    <property type="match status" value="1"/>
</dbReference>
<dbReference type="RefSeq" id="WP_144682263.1">
    <property type="nucleotide sequence ID" value="NZ_VLLC01000003.1"/>
</dbReference>
<dbReference type="PANTHER" id="PTHR12428:SF65">
    <property type="entry name" value="CYTOCHROME C OXIDASE ASSEMBLY PROTEIN COX18, MITOCHONDRIAL"/>
    <property type="match status" value="1"/>
</dbReference>
<evidence type="ECO:0000259" key="14">
    <source>
        <dbReference type="Pfam" id="PF02096"/>
    </source>
</evidence>
<dbReference type="AlphaFoldDB" id="A0A562S353"/>
<evidence type="ECO:0000256" key="1">
    <source>
        <dbReference type="ARBA" id="ARBA00004429"/>
    </source>
</evidence>
<name>A0A562S353_9BACT</name>
<keyword evidence="17" id="KW-1185">Reference proteome</keyword>
<dbReference type="OrthoDB" id="9780552at2"/>
<dbReference type="CDD" id="cd19961">
    <property type="entry name" value="EcYidC-like_peri"/>
    <property type="match status" value="1"/>
</dbReference>
<evidence type="ECO:0000256" key="8">
    <source>
        <dbReference type="ARBA" id="ARBA00022989"/>
    </source>
</evidence>
<dbReference type="EMBL" id="VLLC01000003">
    <property type="protein sequence ID" value="TWI75593.1"/>
    <property type="molecule type" value="Genomic_DNA"/>
</dbReference>
<dbReference type="GO" id="GO:0015031">
    <property type="term" value="P:protein transport"/>
    <property type="evidence" value="ECO:0007669"/>
    <property type="project" value="UniProtKB-KW"/>
</dbReference>